<dbReference type="SUPFAM" id="SSF56801">
    <property type="entry name" value="Acetyl-CoA synthetase-like"/>
    <property type="match status" value="1"/>
</dbReference>
<dbReference type="InParanoid" id="B7PQQ2"/>
<evidence type="ECO:0000313" key="2">
    <source>
        <dbReference type="EnsemblMetazoa" id="ISCW006054-PA"/>
    </source>
</evidence>
<evidence type="ECO:0000313" key="1">
    <source>
        <dbReference type="EMBL" id="EEC08924.1"/>
    </source>
</evidence>
<dbReference type="HOGENOM" id="CLU_2576499_0_0_1"/>
<dbReference type="EMBL" id="DS766751">
    <property type="protein sequence ID" value="EEC08924.1"/>
    <property type="molecule type" value="Genomic_DNA"/>
</dbReference>
<dbReference type="AlphaFoldDB" id="B7PQQ2"/>
<proteinExistence type="predicted"/>
<dbReference type="PaxDb" id="6945-B7PQQ2"/>
<dbReference type="Gene3D" id="2.30.38.10">
    <property type="entry name" value="Luciferase, Domain 3"/>
    <property type="match status" value="1"/>
</dbReference>
<dbReference type="VEuPathDB" id="VectorBase:ISCW006054"/>
<keyword evidence="3" id="KW-1185">Reference proteome</keyword>
<dbReference type="EMBL" id="ABJB010687447">
    <property type="status" value="NOT_ANNOTATED_CDS"/>
    <property type="molecule type" value="Genomic_DNA"/>
</dbReference>
<evidence type="ECO:0000313" key="3">
    <source>
        <dbReference type="Proteomes" id="UP000001555"/>
    </source>
</evidence>
<gene>
    <name evidence="1" type="ORF">IscW_ISCW006054</name>
</gene>
<dbReference type="VEuPathDB" id="VectorBase:ISCI006054"/>
<dbReference type="Gene3D" id="3.40.50.980">
    <property type="match status" value="1"/>
</dbReference>
<dbReference type="EnsemblMetazoa" id="ISCW006054-RA">
    <property type="protein sequence ID" value="ISCW006054-PA"/>
    <property type="gene ID" value="ISCW006054"/>
</dbReference>
<dbReference type="Proteomes" id="UP000001555">
    <property type="component" value="Unassembled WGS sequence"/>
</dbReference>
<name>B7PQQ2_IXOSC</name>
<protein>
    <submittedName>
        <fullName evidence="1 2">Uncharacterized protein</fullName>
    </submittedName>
</protein>
<organism>
    <name type="scientific">Ixodes scapularis</name>
    <name type="common">Black-legged tick</name>
    <name type="synonym">Deer tick</name>
    <dbReference type="NCBI Taxonomy" id="6945"/>
    <lineage>
        <taxon>Eukaryota</taxon>
        <taxon>Metazoa</taxon>
        <taxon>Ecdysozoa</taxon>
        <taxon>Arthropoda</taxon>
        <taxon>Chelicerata</taxon>
        <taxon>Arachnida</taxon>
        <taxon>Acari</taxon>
        <taxon>Parasitiformes</taxon>
        <taxon>Ixodida</taxon>
        <taxon>Ixodoidea</taxon>
        <taxon>Ixodidae</taxon>
        <taxon>Ixodinae</taxon>
        <taxon>Ixodes</taxon>
    </lineage>
</organism>
<sequence>MHKTGTTLEHVVKISVAGSTLTESLALKAGAVFRNLISFRSVYALTESGGIVVAPPQREINYTDLGFPAPMVEVKVNEAAK</sequence>
<accession>B7PQQ2</accession>
<reference evidence="2" key="2">
    <citation type="submission" date="2020-05" db="UniProtKB">
        <authorList>
            <consortium name="EnsemblMetazoa"/>
        </authorList>
    </citation>
    <scope>IDENTIFICATION</scope>
    <source>
        <strain evidence="2">wikel</strain>
    </source>
</reference>
<reference evidence="1 3" key="1">
    <citation type="submission" date="2008-03" db="EMBL/GenBank/DDBJ databases">
        <title>Annotation of Ixodes scapularis.</title>
        <authorList>
            <consortium name="Ixodes scapularis Genome Project Consortium"/>
            <person name="Caler E."/>
            <person name="Hannick L.I."/>
            <person name="Bidwell S."/>
            <person name="Joardar V."/>
            <person name="Thiagarajan M."/>
            <person name="Amedeo P."/>
            <person name="Galinsky K.J."/>
            <person name="Schobel S."/>
            <person name="Inman J."/>
            <person name="Hostetler J."/>
            <person name="Miller J."/>
            <person name="Hammond M."/>
            <person name="Megy K."/>
            <person name="Lawson D."/>
            <person name="Kodira C."/>
            <person name="Sutton G."/>
            <person name="Meyer J."/>
            <person name="Hill C.A."/>
            <person name="Birren B."/>
            <person name="Nene V."/>
            <person name="Collins F."/>
            <person name="Alarcon-Chaidez F."/>
            <person name="Wikel S."/>
            <person name="Strausberg R."/>
        </authorList>
    </citation>
    <scope>NUCLEOTIDE SEQUENCE [LARGE SCALE GENOMIC DNA]</scope>
    <source>
        <strain evidence="3">Wikel</strain>
        <strain evidence="1">Wikel colony</strain>
    </source>
</reference>